<evidence type="ECO:0000313" key="3">
    <source>
        <dbReference type="EMBL" id="QHS98923.1"/>
    </source>
</evidence>
<accession>A0A6C0C5W2</accession>
<feature type="domain" description="S1-like" evidence="2">
    <location>
        <begin position="25"/>
        <end position="109"/>
    </location>
</feature>
<proteinExistence type="predicted"/>
<dbReference type="SMART" id="SM00652">
    <property type="entry name" value="eIF1a"/>
    <property type="match status" value="1"/>
</dbReference>
<feature type="region of interest" description="Disordered" evidence="1">
    <location>
        <begin position="1"/>
        <end position="24"/>
    </location>
</feature>
<evidence type="ECO:0000259" key="2">
    <source>
        <dbReference type="PROSITE" id="PS50832"/>
    </source>
</evidence>
<dbReference type="GO" id="GO:0003743">
    <property type="term" value="F:translation initiation factor activity"/>
    <property type="evidence" value="ECO:0007669"/>
    <property type="project" value="InterPro"/>
</dbReference>
<dbReference type="InterPro" id="IPR001253">
    <property type="entry name" value="TIF_eIF-1A"/>
</dbReference>
<feature type="compositionally biased region" description="Basic residues" evidence="1">
    <location>
        <begin position="8"/>
        <end position="24"/>
    </location>
</feature>
<dbReference type="PANTHER" id="PTHR21668">
    <property type="entry name" value="EIF-1A"/>
    <property type="match status" value="1"/>
</dbReference>
<organism evidence="3">
    <name type="scientific">viral metagenome</name>
    <dbReference type="NCBI Taxonomy" id="1070528"/>
    <lineage>
        <taxon>unclassified sequences</taxon>
        <taxon>metagenomes</taxon>
        <taxon>organismal metagenomes</taxon>
    </lineage>
</organism>
<dbReference type="SUPFAM" id="SSF50249">
    <property type="entry name" value="Nucleic acid-binding proteins"/>
    <property type="match status" value="1"/>
</dbReference>
<dbReference type="PROSITE" id="PS50832">
    <property type="entry name" value="S1_IF1_TYPE"/>
    <property type="match status" value="1"/>
</dbReference>
<evidence type="ECO:0000256" key="1">
    <source>
        <dbReference type="SAM" id="MobiDB-lite"/>
    </source>
</evidence>
<dbReference type="InterPro" id="IPR006196">
    <property type="entry name" value="RNA-binding_domain_S1_IF1"/>
</dbReference>
<dbReference type="EMBL" id="MN739329">
    <property type="protein sequence ID" value="QHS98923.1"/>
    <property type="molecule type" value="Genomic_DNA"/>
</dbReference>
<reference evidence="3" key="1">
    <citation type="journal article" date="2020" name="Nature">
        <title>Giant virus diversity and host interactions through global metagenomics.</title>
        <authorList>
            <person name="Schulz F."/>
            <person name="Roux S."/>
            <person name="Paez-Espino D."/>
            <person name="Jungbluth S."/>
            <person name="Walsh D.A."/>
            <person name="Denef V.J."/>
            <person name="McMahon K.D."/>
            <person name="Konstantinidis K.T."/>
            <person name="Eloe-Fadrosh E.A."/>
            <person name="Kyrpides N.C."/>
            <person name="Woyke T."/>
        </authorList>
    </citation>
    <scope>NUCLEOTIDE SEQUENCE</scope>
    <source>
        <strain evidence="3">GVMAG-M-3300020185-18</strain>
    </source>
</reference>
<dbReference type="AlphaFoldDB" id="A0A6C0C5W2"/>
<dbReference type="GO" id="GO:0003723">
    <property type="term" value="F:RNA binding"/>
    <property type="evidence" value="ECO:0007669"/>
    <property type="project" value="InterPro"/>
</dbReference>
<dbReference type="Gene3D" id="2.40.50.140">
    <property type="entry name" value="Nucleic acid-binding proteins"/>
    <property type="match status" value="1"/>
</dbReference>
<protein>
    <recommendedName>
        <fullName evidence="2">S1-like domain-containing protein</fullName>
    </recommendedName>
</protein>
<dbReference type="InterPro" id="IPR012340">
    <property type="entry name" value="NA-bd_OB-fold"/>
</dbReference>
<name>A0A6C0C5W2_9ZZZZ</name>
<sequence length="176" mass="20201">MVKNTKGGNRHKKMASKNFKQQRTHKLRKIREDGEDYAMVIKNSGGGHCVVKCNSDGKERTCVIRGKFKGRNKRSNQIIEGGLVLIGLRDWEVVKPGKLEKCDLLEVYSRDQCSELKEVKGMNLIIDNDEENHDNIEFTNEEDMEDYVAENMKVSSSANSNLKTDLEETEFDWDDI</sequence>